<evidence type="ECO:0000313" key="3">
    <source>
        <dbReference type="Proteomes" id="UP001165143"/>
    </source>
</evidence>
<dbReference type="EMBL" id="BSRX01000048">
    <property type="protein sequence ID" value="GLW58192.1"/>
    <property type="molecule type" value="Genomic_DNA"/>
</dbReference>
<sequence length="192" mass="19526">MNILCGHSVPFSETWPCAGTMRAGRCYPPAPSEPPIAASASSSPPGLPTPRARDFKGPDMRRESLGHVVLLLTPTSNLGTIGGSQHPDLRKAGGHGPNLSDLVEHLLPTPRASDGTKGGPNQRGSRGDLTMSSAAAKMLSAPRAGDTGTPGRRGGEGVRPPLSQVVLPMWAPKPGEGPAGASTPPPSPDGSA</sequence>
<accession>A0A9W6PNY5</accession>
<feature type="compositionally biased region" description="Low complexity" evidence="1">
    <location>
        <begin position="35"/>
        <end position="44"/>
    </location>
</feature>
<dbReference type="AlphaFoldDB" id="A0A9W6PNY5"/>
<name>A0A9W6PNY5_9ACTN</name>
<reference evidence="2" key="1">
    <citation type="submission" date="2023-02" db="EMBL/GenBank/DDBJ databases">
        <title>Kitasatospora phosalacinea NBRC 14362.</title>
        <authorList>
            <person name="Ichikawa N."/>
            <person name="Sato H."/>
            <person name="Tonouchi N."/>
        </authorList>
    </citation>
    <scope>NUCLEOTIDE SEQUENCE</scope>
    <source>
        <strain evidence="2">NBRC 14362</strain>
    </source>
</reference>
<feature type="region of interest" description="Disordered" evidence="1">
    <location>
        <begin position="79"/>
        <end position="192"/>
    </location>
</feature>
<comment type="caution">
    <text evidence="2">The sequence shown here is derived from an EMBL/GenBank/DDBJ whole genome shotgun (WGS) entry which is preliminary data.</text>
</comment>
<organism evidence="2 3">
    <name type="scientific">Kitasatospora phosalacinea</name>
    <dbReference type="NCBI Taxonomy" id="2065"/>
    <lineage>
        <taxon>Bacteria</taxon>
        <taxon>Bacillati</taxon>
        <taxon>Actinomycetota</taxon>
        <taxon>Actinomycetes</taxon>
        <taxon>Kitasatosporales</taxon>
        <taxon>Streptomycetaceae</taxon>
        <taxon>Kitasatospora</taxon>
    </lineage>
</organism>
<dbReference type="Proteomes" id="UP001165143">
    <property type="component" value="Unassembled WGS sequence"/>
</dbReference>
<evidence type="ECO:0000313" key="2">
    <source>
        <dbReference type="EMBL" id="GLW58192.1"/>
    </source>
</evidence>
<evidence type="ECO:0000256" key="1">
    <source>
        <dbReference type="SAM" id="MobiDB-lite"/>
    </source>
</evidence>
<feature type="compositionally biased region" description="Pro residues" evidence="1">
    <location>
        <begin position="183"/>
        <end position="192"/>
    </location>
</feature>
<gene>
    <name evidence="2" type="ORF">Kpho01_62030</name>
</gene>
<proteinExistence type="predicted"/>
<protein>
    <submittedName>
        <fullName evidence="2">Uncharacterized protein</fullName>
    </submittedName>
</protein>
<feature type="region of interest" description="Disordered" evidence="1">
    <location>
        <begin position="33"/>
        <end position="58"/>
    </location>
</feature>